<dbReference type="UniPathway" id="UPA00223">
    <property type="reaction ID" value="UER00717"/>
</dbReference>
<dbReference type="PROSITE" id="PS00480">
    <property type="entry name" value="CITRATE_SYNTHASE"/>
    <property type="match status" value="1"/>
</dbReference>
<organism evidence="6 7">
    <name type="scientific">Rhodopila globiformis</name>
    <name type="common">Rhodopseudomonas globiformis</name>
    <dbReference type="NCBI Taxonomy" id="1071"/>
    <lineage>
        <taxon>Bacteria</taxon>
        <taxon>Pseudomonadati</taxon>
        <taxon>Pseudomonadota</taxon>
        <taxon>Alphaproteobacteria</taxon>
        <taxon>Acetobacterales</taxon>
        <taxon>Acetobacteraceae</taxon>
        <taxon>Rhodopila</taxon>
    </lineage>
</organism>
<dbReference type="InterPro" id="IPR016143">
    <property type="entry name" value="Citrate_synth-like_sm_a-sub"/>
</dbReference>
<reference evidence="6 7" key="1">
    <citation type="journal article" date="2018" name="Arch. Microbiol.">
        <title>New insights into the metabolic potential of the phototrophic purple bacterium Rhodopila globiformis DSM 161(T) from its draft genome sequence and evidence for a vanadium-dependent nitrogenase.</title>
        <authorList>
            <person name="Imhoff J.F."/>
            <person name="Rahn T."/>
            <person name="Kunzel S."/>
            <person name="Neulinger S.C."/>
        </authorList>
    </citation>
    <scope>NUCLEOTIDE SEQUENCE [LARGE SCALE GENOMIC DNA]</scope>
    <source>
        <strain evidence="6 7">DSM 161</strain>
    </source>
</reference>
<dbReference type="Gene3D" id="1.10.580.10">
    <property type="entry name" value="Citrate Synthase, domain 1"/>
    <property type="match status" value="1"/>
</dbReference>
<comment type="similarity">
    <text evidence="2 5">Belongs to the citrate synthase family.</text>
</comment>
<protein>
    <recommendedName>
        <fullName evidence="3">citrate synthase (unknown stereospecificity)</fullName>
        <ecNumber evidence="3">2.3.3.16</ecNumber>
    </recommendedName>
</protein>
<gene>
    <name evidence="6" type="ORF">CCS01_28490</name>
</gene>
<dbReference type="EMBL" id="NHRY01000263">
    <property type="protein sequence ID" value="PPQ27076.1"/>
    <property type="molecule type" value="Genomic_DNA"/>
</dbReference>
<evidence type="ECO:0000256" key="3">
    <source>
        <dbReference type="ARBA" id="ARBA00012972"/>
    </source>
</evidence>
<dbReference type="EC" id="2.3.3.16" evidence="3"/>
<dbReference type="Pfam" id="PF00285">
    <property type="entry name" value="Citrate_synt"/>
    <property type="match status" value="1"/>
</dbReference>
<accession>A0A2S6MXI8</accession>
<dbReference type="InterPro" id="IPR016142">
    <property type="entry name" value="Citrate_synth-like_lrg_a-sub"/>
</dbReference>
<dbReference type="GO" id="GO:0005829">
    <property type="term" value="C:cytosol"/>
    <property type="evidence" value="ECO:0007669"/>
    <property type="project" value="TreeGrafter"/>
</dbReference>
<dbReference type="InterPro" id="IPR036969">
    <property type="entry name" value="Citrate_synthase_sf"/>
</dbReference>
<evidence type="ECO:0000256" key="1">
    <source>
        <dbReference type="ARBA" id="ARBA00004751"/>
    </source>
</evidence>
<dbReference type="PANTHER" id="PTHR11739">
    <property type="entry name" value="CITRATE SYNTHASE"/>
    <property type="match status" value="1"/>
</dbReference>
<evidence type="ECO:0000313" key="7">
    <source>
        <dbReference type="Proteomes" id="UP000239724"/>
    </source>
</evidence>
<dbReference type="NCBIfam" id="NF009005">
    <property type="entry name" value="PRK12350.1"/>
    <property type="match status" value="1"/>
</dbReference>
<keyword evidence="4 5" id="KW-0808">Transferase</keyword>
<sequence>MDKGLEGVVAAETILSHTDPANGMVWVRGVALPALVAHHGFEGTVALLWDGFAGQGLSAAGLRDPFGQARIAAYETLSAWLPLAAGRPLFEGVRLALAAQPDSASAAELLAALTVAVPALARQSVGQPPLAPDPALSTASDLLRMLHGRTQVADRVAALDTYFTVMCESGLSASAFTARVVASTGASLAAAVLAAWCAFTGARHGGAPGPTLDMLDAAEAAPDLDAWLEAKLRAGERLMGFGHRVFQGNDPRAEAMRQALQAMGPHAGRLDFAARLETAVAAAIARVKPGRTLPPNVEIMAALLLDAVGIPRAAFTPVFAVGRSAGWLAHAMEQRKTGRMIRPISAYVGPPIG</sequence>
<dbReference type="Gene3D" id="1.10.230.10">
    <property type="entry name" value="Cytochrome P450-Terp, domain 2"/>
    <property type="match status" value="1"/>
</dbReference>
<dbReference type="PRINTS" id="PR00143">
    <property type="entry name" value="CITRTSNTHASE"/>
</dbReference>
<dbReference type="GO" id="GO:0006099">
    <property type="term" value="P:tricarboxylic acid cycle"/>
    <property type="evidence" value="ECO:0007669"/>
    <property type="project" value="UniProtKB-UniPathway"/>
</dbReference>
<dbReference type="PANTHER" id="PTHR11739:SF23">
    <property type="entry name" value="CITRATE SYNTHASE 2-RELATED"/>
    <property type="match status" value="1"/>
</dbReference>
<dbReference type="OrthoDB" id="9800864at2"/>
<dbReference type="Proteomes" id="UP000239724">
    <property type="component" value="Unassembled WGS sequence"/>
</dbReference>
<dbReference type="SUPFAM" id="SSF48256">
    <property type="entry name" value="Citrate synthase"/>
    <property type="match status" value="1"/>
</dbReference>
<evidence type="ECO:0000256" key="4">
    <source>
        <dbReference type="ARBA" id="ARBA00022679"/>
    </source>
</evidence>
<dbReference type="AlphaFoldDB" id="A0A2S6MXI8"/>
<proteinExistence type="inferred from homology"/>
<dbReference type="InterPro" id="IPR002020">
    <property type="entry name" value="Citrate_synthase"/>
</dbReference>
<dbReference type="GO" id="GO:0036440">
    <property type="term" value="F:citrate synthase activity"/>
    <property type="evidence" value="ECO:0007669"/>
    <property type="project" value="UniProtKB-EC"/>
</dbReference>
<dbReference type="InterPro" id="IPR019810">
    <property type="entry name" value="Citrate_synthase_AS"/>
</dbReference>
<evidence type="ECO:0000313" key="6">
    <source>
        <dbReference type="EMBL" id="PPQ27076.1"/>
    </source>
</evidence>
<evidence type="ECO:0000256" key="5">
    <source>
        <dbReference type="RuleBase" id="RU003406"/>
    </source>
</evidence>
<comment type="pathway">
    <text evidence="1">Carbohydrate metabolism; tricarboxylic acid cycle; isocitrate from oxaloacetate: step 1/2.</text>
</comment>
<keyword evidence="7" id="KW-1185">Reference proteome</keyword>
<dbReference type="RefSeq" id="WP_104522215.1">
    <property type="nucleotide sequence ID" value="NZ_NHRY01000263.1"/>
</dbReference>
<comment type="caution">
    <text evidence="6">The sequence shown here is derived from an EMBL/GenBank/DDBJ whole genome shotgun (WGS) entry which is preliminary data.</text>
</comment>
<name>A0A2S6MXI8_RHOGL</name>
<dbReference type="GO" id="GO:0005975">
    <property type="term" value="P:carbohydrate metabolic process"/>
    <property type="evidence" value="ECO:0007669"/>
    <property type="project" value="TreeGrafter"/>
</dbReference>
<evidence type="ECO:0000256" key="2">
    <source>
        <dbReference type="ARBA" id="ARBA00010566"/>
    </source>
</evidence>